<dbReference type="AlphaFoldDB" id="A0A919XEC0"/>
<evidence type="ECO:0000259" key="1">
    <source>
        <dbReference type="PROSITE" id="PS51186"/>
    </source>
</evidence>
<gene>
    <name evidence="2" type="ORF">J2TS6_09690</name>
</gene>
<dbReference type="EMBL" id="BORQ01000001">
    <property type="protein sequence ID" value="GIO29828.1"/>
    <property type="molecule type" value="Genomic_DNA"/>
</dbReference>
<comment type="caution">
    <text evidence="2">The sequence shown here is derived from an EMBL/GenBank/DDBJ whole genome shotgun (WGS) entry which is preliminary data.</text>
</comment>
<feature type="domain" description="N-acetyltransferase" evidence="1">
    <location>
        <begin position="21"/>
        <end position="167"/>
    </location>
</feature>
<evidence type="ECO:0000313" key="3">
    <source>
        <dbReference type="Proteomes" id="UP000679779"/>
    </source>
</evidence>
<sequence>MFRAEMDEHTYLAILEERHAQELFDLINESRDSIRKWLDFPDKTIAVDDTKAFIRRSLSRFANNNGYWAGIWHHGQIAGSIGFLWIDWDAKRTEIGYWLGSEFEGNGLMTKACHAFIAHAFNELHLRKIEIGAATNNIKSRAIPERLGFTQEGIMRNYERLHDQYLDRVVYGLIKDEWHR</sequence>
<dbReference type="Gene3D" id="3.40.630.30">
    <property type="match status" value="1"/>
</dbReference>
<dbReference type="InterPro" id="IPR051908">
    <property type="entry name" value="Ribosomal_N-acetyltransferase"/>
</dbReference>
<name>A0A919XEC0_9BACL</name>
<dbReference type="Pfam" id="PF13302">
    <property type="entry name" value="Acetyltransf_3"/>
    <property type="match status" value="1"/>
</dbReference>
<proteinExistence type="predicted"/>
<dbReference type="PANTHER" id="PTHR43441">
    <property type="entry name" value="RIBOSOMAL-PROTEIN-SERINE ACETYLTRANSFERASE"/>
    <property type="match status" value="1"/>
</dbReference>
<reference evidence="2" key="1">
    <citation type="submission" date="2021-03" db="EMBL/GenBank/DDBJ databases">
        <title>Antimicrobial resistance genes in bacteria isolated from Japanese honey, and their potential for conferring macrolide and lincosamide resistance in the American foulbrood pathogen Paenibacillus larvae.</title>
        <authorList>
            <person name="Okamoto M."/>
            <person name="Kumagai M."/>
            <person name="Kanamori H."/>
            <person name="Takamatsu D."/>
        </authorList>
    </citation>
    <scope>NUCLEOTIDE SEQUENCE</scope>
    <source>
        <strain evidence="2">J2TS6</strain>
    </source>
</reference>
<evidence type="ECO:0000313" key="2">
    <source>
        <dbReference type="EMBL" id="GIO29828.1"/>
    </source>
</evidence>
<dbReference type="InterPro" id="IPR016181">
    <property type="entry name" value="Acyl_CoA_acyltransferase"/>
</dbReference>
<dbReference type="PANTHER" id="PTHR43441:SF12">
    <property type="entry name" value="RIBOSOMAL N-ACETYLTRANSFERASE YDAF-RELATED"/>
    <property type="match status" value="1"/>
</dbReference>
<dbReference type="GO" id="GO:0008999">
    <property type="term" value="F:protein-N-terminal-alanine acetyltransferase activity"/>
    <property type="evidence" value="ECO:0007669"/>
    <property type="project" value="TreeGrafter"/>
</dbReference>
<dbReference type="PROSITE" id="PS51186">
    <property type="entry name" value="GNAT"/>
    <property type="match status" value="1"/>
</dbReference>
<accession>A0A919XEC0</accession>
<dbReference type="GO" id="GO:0005737">
    <property type="term" value="C:cytoplasm"/>
    <property type="evidence" value="ECO:0007669"/>
    <property type="project" value="TreeGrafter"/>
</dbReference>
<dbReference type="RefSeq" id="WP_160037525.1">
    <property type="nucleotide sequence ID" value="NZ_BORQ01000001.1"/>
</dbReference>
<dbReference type="Proteomes" id="UP000679779">
    <property type="component" value="Unassembled WGS sequence"/>
</dbReference>
<dbReference type="GO" id="GO:1990189">
    <property type="term" value="F:protein N-terminal-serine acetyltransferase activity"/>
    <property type="evidence" value="ECO:0007669"/>
    <property type="project" value="TreeGrafter"/>
</dbReference>
<dbReference type="SUPFAM" id="SSF55729">
    <property type="entry name" value="Acyl-CoA N-acyltransferases (Nat)"/>
    <property type="match status" value="1"/>
</dbReference>
<dbReference type="InterPro" id="IPR000182">
    <property type="entry name" value="GNAT_dom"/>
</dbReference>
<protein>
    <submittedName>
        <fullName evidence="2">GNAT family N-acetyltransferase</fullName>
    </submittedName>
</protein>
<keyword evidence="3" id="KW-1185">Reference proteome</keyword>
<organism evidence="2 3">
    <name type="scientific">Paenibacillus albilobatus</name>
    <dbReference type="NCBI Taxonomy" id="2716884"/>
    <lineage>
        <taxon>Bacteria</taxon>
        <taxon>Bacillati</taxon>
        <taxon>Bacillota</taxon>
        <taxon>Bacilli</taxon>
        <taxon>Bacillales</taxon>
        <taxon>Paenibacillaceae</taxon>
        <taxon>Paenibacillus</taxon>
    </lineage>
</organism>